<organism evidence="3 4">
    <name type="scientific">Gemmatirosa kalamazoonensis</name>
    <dbReference type="NCBI Taxonomy" id="861299"/>
    <lineage>
        <taxon>Bacteria</taxon>
        <taxon>Pseudomonadati</taxon>
        <taxon>Gemmatimonadota</taxon>
        <taxon>Gemmatimonadia</taxon>
        <taxon>Gemmatimonadales</taxon>
        <taxon>Gemmatimonadaceae</taxon>
        <taxon>Gemmatirosa</taxon>
    </lineage>
</organism>
<dbReference type="HOGENOM" id="CLU_155790_0_0_0"/>
<dbReference type="GO" id="GO:0004462">
    <property type="term" value="F:lactoylglutathione lyase activity"/>
    <property type="evidence" value="ECO:0007669"/>
    <property type="project" value="InterPro"/>
</dbReference>
<dbReference type="InterPro" id="IPR018146">
    <property type="entry name" value="Glyoxalase_1_CS"/>
</dbReference>
<dbReference type="PANTHER" id="PTHR43048">
    <property type="entry name" value="METHYLMALONYL-COA EPIMERASE"/>
    <property type="match status" value="1"/>
</dbReference>
<dbReference type="InterPro" id="IPR037523">
    <property type="entry name" value="VOC_core"/>
</dbReference>
<dbReference type="Pfam" id="PF00903">
    <property type="entry name" value="Glyoxalase"/>
    <property type="match status" value="1"/>
</dbReference>
<dbReference type="GO" id="GO:0046491">
    <property type="term" value="P:L-methylmalonyl-CoA metabolic process"/>
    <property type="evidence" value="ECO:0007669"/>
    <property type="project" value="TreeGrafter"/>
</dbReference>
<dbReference type="EMBL" id="CP007129">
    <property type="protein sequence ID" value="AHG92524.1"/>
    <property type="molecule type" value="Genomic_DNA"/>
</dbReference>
<keyword evidence="3" id="KW-0614">Plasmid</keyword>
<sequence>MTSSAAVTAPVAPERIGQISVLVQDVERATAFYRDVLGLRFLFSAPPGLAFFDCGGVRLMLSRPEGESGGTSVLYYLVPDIRAAYDTLAARGVTFVDEPHLIARMPDHDLWMVFLRDSEGNTVGLMSEVRPPAPR</sequence>
<geneLocation type="plasmid" evidence="3 4">
    <name>1</name>
</geneLocation>
<dbReference type="InterPro" id="IPR051785">
    <property type="entry name" value="MMCE/EMCE_epimerase"/>
</dbReference>
<dbReference type="RefSeq" id="WP_104023274.1">
    <property type="nucleotide sequence ID" value="NZ_CP007129.1"/>
</dbReference>
<dbReference type="AlphaFoldDB" id="W0RNB8"/>
<dbReference type="OrthoDB" id="9804944at2"/>
<dbReference type="InterPro" id="IPR029068">
    <property type="entry name" value="Glyas_Bleomycin-R_OHBP_Dase"/>
</dbReference>
<dbReference type="KEGG" id="gba:J421_4989"/>
<dbReference type="InParanoid" id="W0RNB8"/>
<evidence type="ECO:0000313" key="4">
    <source>
        <dbReference type="Proteomes" id="UP000019151"/>
    </source>
</evidence>
<keyword evidence="4" id="KW-1185">Reference proteome</keyword>
<dbReference type="SUPFAM" id="SSF54593">
    <property type="entry name" value="Glyoxalase/Bleomycin resistance protein/Dihydroxybiphenyl dioxygenase"/>
    <property type="match status" value="1"/>
</dbReference>
<dbReference type="PROSITE" id="PS00934">
    <property type="entry name" value="GLYOXALASE_I_1"/>
    <property type="match status" value="1"/>
</dbReference>
<keyword evidence="1" id="KW-0479">Metal-binding</keyword>
<dbReference type="GO" id="GO:0004493">
    <property type="term" value="F:methylmalonyl-CoA epimerase activity"/>
    <property type="evidence" value="ECO:0007669"/>
    <property type="project" value="TreeGrafter"/>
</dbReference>
<dbReference type="PANTHER" id="PTHR43048:SF3">
    <property type="entry name" value="METHYLMALONYL-COA EPIMERASE, MITOCHONDRIAL"/>
    <property type="match status" value="1"/>
</dbReference>
<gene>
    <name evidence="3" type="ORF">J421_4989</name>
</gene>
<dbReference type="FunCoup" id="W0RNB8">
    <property type="interactions" value="21"/>
</dbReference>
<name>W0RNB8_9BACT</name>
<dbReference type="PROSITE" id="PS51819">
    <property type="entry name" value="VOC"/>
    <property type="match status" value="1"/>
</dbReference>
<dbReference type="InterPro" id="IPR004360">
    <property type="entry name" value="Glyas_Fos-R_dOase_dom"/>
</dbReference>
<dbReference type="Gene3D" id="3.10.180.10">
    <property type="entry name" value="2,3-Dihydroxybiphenyl 1,2-Dioxygenase, domain 1"/>
    <property type="match status" value="1"/>
</dbReference>
<evidence type="ECO:0000313" key="3">
    <source>
        <dbReference type="EMBL" id="AHG92524.1"/>
    </source>
</evidence>
<proteinExistence type="predicted"/>
<accession>W0RNB8</accession>
<dbReference type="GO" id="GO:0046872">
    <property type="term" value="F:metal ion binding"/>
    <property type="evidence" value="ECO:0007669"/>
    <property type="project" value="UniProtKB-KW"/>
</dbReference>
<evidence type="ECO:0000259" key="2">
    <source>
        <dbReference type="PROSITE" id="PS51819"/>
    </source>
</evidence>
<reference evidence="3 4" key="1">
    <citation type="journal article" date="2014" name="Genome Announc.">
        <title>Genome Sequence and Methylome of Soil Bacterium Gemmatirosa kalamazoonensis KBS708T, a Member of the Rarely Cultivated Gemmatimonadetes Phylum.</title>
        <authorList>
            <person name="Debruyn J.M."/>
            <person name="Radosevich M."/>
            <person name="Wommack K.E."/>
            <person name="Polson S.W."/>
            <person name="Hauser L.J."/>
            <person name="Fawaz M.N."/>
            <person name="Korlach J."/>
            <person name="Tsai Y.C."/>
        </authorList>
    </citation>
    <scope>NUCLEOTIDE SEQUENCE [LARGE SCALE GENOMIC DNA]</scope>
    <source>
        <strain evidence="3 4">KBS708</strain>
        <plasmid evidence="4">Plasmid 1</plasmid>
    </source>
</reference>
<dbReference type="Proteomes" id="UP000019151">
    <property type="component" value="Plasmid 1"/>
</dbReference>
<feature type="domain" description="VOC" evidence="2">
    <location>
        <begin position="15"/>
        <end position="128"/>
    </location>
</feature>
<evidence type="ECO:0000256" key="1">
    <source>
        <dbReference type="ARBA" id="ARBA00022723"/>
    </source>
</evidence>
<protein>
    <submittedName>
        <fullName evidence="3">Glyoxalase-like domain protein</fullName>
    </submittedName>
</protein>